<protein>
    <submittedName>
        <fullName evidence="2">Uncharacterized protein</fullName>
    </submittedName>
</protein>
<organism evidence="2 3">
    <name type="scientific">Mycena chlorophos</name>
    <name type="common">Agaric fungus</name>
    <name type="synonym">Agaricus chlorophos</name>
    <dbReference type="NCBI Taxonomy" id="658473"/>
    <lineage>
        <taxon>Eukaryota</taxon>
        <taxon>Fungi</taxon>
        <taxon>Dikarya</taxon>
        <taxon>Basidiomycota</taxon>
        <taxon>Agaricomycotina</taxon>
        <taxon>Agaricomycetes</taxon>
        <taxon>Agaricomycetidae</taxon>
        <taxon>Agaricales</taxon>
        <taxon>Marasmiineae</taxon>
        <taxon>Mycenaceae</taxon>
        <taxon>Mycena</taxon>
    </lineage>
</organism>
<reference evidence="2" key="1">
    <citation type="submission" date="2014-09" db="EMBL/GenBank/DDBJ databases">
        <title>Genome sequence of the luminous mushroom Mycena chlorophos for searching fungal bioluminescence genes.</title>
        <authorList>
            <person name="Tanaka Y."/>
            <person name="Kasuga D."/>
            <person name="Oba Y."/>
            <person name="Hase S."/>
            <person name="Sato K."/>
            <person name="Oba Y."/>
            <person name="Sakakibara Y."/>
        </authorList>
    </citation>
    <scope>NUCLEOTIDE SEQUENCE</scope>
</reference>
<gene>
    <name evidence="2" type="ORF">MCHLO_02658</name>
</gene>
<proteinExistence type="predicted"/>
<sequence>MFQTKSSSSTSFRDATLDGEIVEKQDPDRNKAHALTSSQIGLGERRELPLRAGREARRAKSVVPPREKHGEAFPEVPSEVLSATGVEKGSMRIRLDGTQEAGAGRDVIFRATTVVVQWPFSLIFAHRYRSLCASPSVNSLTTSHTSAFTSNSTRRALAALQRARDDAAMGGGTRGGTG</sequence>
<evidence type="ECO:0000256" key="1">
    <source>
        <dbReference type="SAM" id="MobiDB-lite"/>
    </source>
</evidence>
<accession>A0ABQ0L1M8</accession>
<evidence type="ECO:0000313" key="3">
    <source>
        <dbReference type="Proteomes" id="UP000815677"/>
    </source>
</evidence>
<feature type="compositionally biased region" description="Polar residues" evidence="1">
    <location>
        <begin position="1"/>
        <end position="13"/>
    </location>
</feature>
<name>A0ABQ0L1M8_MYCCL</name>
<feature type="region of interest" description="Disordered" evidence="1">
    <location>
        <begin position="52"/>
        <end position="71"/>
    </location>
</feature>
<dbReference type="EMBL" id="DF840626">
    <property type="protein sequence ID" value="GAT45065.1"/>
    <property type="molecule type" value="Genomic_DNA"/>
</dbReference>
<feature type="compositionally biased region" description="Basic and acidic residues" evidence="1">
    <location>
        <begin position="21"/>
        <end position="31"/>
    </location>
</feature>
<evidence type="ECO:0000313" key="2">
    <source>
        <dbReference type="EMBL" id="GAT45065.1"/>
    </source>
</evidence>
<dbReference type="Proteomes" id="UP000815677">
    <property type="component" value="Unassembled WGS sequence"/>
</dbReference>
<keyword evidence="3" id="KW-1185">Reference proteome</keyword>
<feature type="region of interest" description="Disordered" evidence="1">
    <location>
        <begin position="1"/>
        <end position="47"/>
    </location>
</feature>